<keyword evidence="3" id="KW-0238">DNA-binding</keyword>
<reference evidence="5" key="1">
    <citation type="submission" date="2024-06" db="EMBL/GenBank/DDBJ databases">
        <title>Multidecadal high mortality disease events in Australian domestic geese associated with an alphaherpesvirus, designated Anatid alphaherpesvirus 2.</title>
        <authorList>
            <person name="Kelly-Bosma M."/>
            <person name="Neave M.J."/>
        </authorList>
    </citation>
    <scope>NUCLEOTIDE SEQUENCE</scope>
    <source>
        <strain evidence="5">ACDP 22-00165</strain>
    </source>
</reference>
<keyword evidence="1" id="KW-1048">Host nucleus</keyword>
<evidence type="ECO:0000313" key="5">
    <source>
        <dbReference type="EMBL" id="WOL23308.1"/>
    </source>
</evidence>
<sequence length="1223" mass="131704">MESAAGKSVQLRGGPIGYVYAVPKTWLSSEEVGLLAAKSGDSDSAVLPLVAGLTVETGFVSNVAAVAGVRTTGLGGSGVTVKLVPTHYNPCAFVFHGGDAVRPSTMAPNLTKACETARAKFGYSPYSPLADESAETKGDKICDVLDLDPTSTALFLITTELFREAVYLCNAYLHYGGRDKVTVGEVEATRVPLYPLHVALPDFNRVNIEPFNDKHRSLGEGSVMPRAFYNDKLCRLLHGYILGPTAVALRVRNLDAVARGAAHLCFDENHEGVLLPNDVTFTAFETAQDKNGGGGSGFRGGAAGRGASGRRDGYDNGGGSSSSGFERRTASLMASDATLSIESMISASVYDDGVQDVRNWPLMEGRCEGTKTAEALGAYMARVAGLVGAMAFSSNSAIYMTEVDDAGSPDGKEGNAPPSFYRFYQFAAPHLAANPQTDREGRVLSSTRDRQSAPINGVNQEFTLDFLALACGFCPQLLARMLFYLERCDAGAAAYRHDADAAKYVANSIDSDLACELCDKTQRPHCAQTTVYRLRHRLPRFGNPSRGSIGLFGAMTNNYSDTDPLGSYAPFSSLKRTEGEAPRSVMQDTYRVTVERVMTELEKAGVLARGDPADVEPADAVIRDARSFIQTMNTVKQTAEREAAQLMHNLVENRDYKIREGLGEANHTLSIAIEPYSAGLCPLLAFLSRRSMLTVIQDMALSQCSVVMHGQQVEARNFRTQFQAVLRRRVLDMQNAGFLTSRNVTVTLADQTMAAPDSTKSQMEPPSEADGDLVRVNVEVFRELKVKNRVMFFGASATGSSEAARARMAGMAEAFQRPERRVDVLNGALGFAVKRFHANLFPKGGPQNGMSPNAQWFWSMLQRNQMPARMLNREDIETITYIKRYTDEYAAINYINAAPSCVGELAQFYLANIILKYCDHRHYFISSVAALTSTARRPKDASSVLQWLRGPIGCGADVERSARDFLGSLDSHPEAWTSTFSSTSLVRFSMNSRPLVVLGLSISKYQGTAGSARVFQAGNWGNLSGGKNVCPLMTFDRTRRYIMVCPRVGFVAENANTFTAGAKEKTLSEQARLIIAEGGAAPHVGIYLAALKSMGAHVRDMQLDDWTAVTEDNYIASLLCELNGKVEACGGGWSVEAATAVAREAEAAAASAADNDGGVTFDFDACADDAQPSAGFGAGFGGGHAAVSAQTAQQETLKRHAADGLFDLGPAPEKKPSLSIDML</sequence>
<dbReference type="GO" id="GO:0003697">
    <property type="term" value="F:single-stranded DNA binding"/>
    <property type="evidence" value="ECO:0007669"/>
    <property type="project" value="InterPro"/>
</dbReference>
<evidence type="ECO:0000256" key="1">
    <source>
        <dbReference type="ARBA" id="ARBA00022562"/>
    </source>
</evidence>
<dbReference type="GO" id="GO:0006260">
    <property type="term" value="P:DNA replication"/>
    <property type="evidence" value="ECO:0007669"/>
    <property type="project" value="UniProtKB-KW"/>
</dbReference>
<evidence type="ECO:0000256" key="2">
    <source>
        <dbReference type="ARBA" id="ARBA00022705"/>
    </source>
</evidence>
<dbReference type="Pfam" id="PF00747">
    <property type="entry name" value="Viral_DNA_bp"/>
    <property type="match status" value="1"/>
</dbReference>
<dbReference type="InterPro" id="IPR035989">
    <property type="entry name" value="DBP_sf"/>
</dbReference>
<dbReference type="GO" id="GO:0042025">
    <property type="term" value="C:host cell nucleus"/>
    <property type="evidence" value="ECO:0007669"/>
    <property type="project" value="InterPro"/>
</dbReference>
<organism evidence="5">
    <name type="scientific">Anatid alphaherpesvirus 2</name>
    <dbReference type="NCBI Taxonomy" id="3080522"/>
    <lineage>
        <taxon>Viruses</taxon>
        <taxon>Duplodnaviria</taxon>
        <taxon>Heunggongvirae</taxon>
        <taxon>Peploviricota</taxon>
        <taxon>Herviviricetes</taxon>
        <taxon>Herpesvirales</taxon>
        <taxon>Orthoherpesviridae</taxon>
        <taxon>Alphaherpesvirinae</taxon>
    </lineage>
</organism>
<evidence type="ECO:0000256" key="4">
    <source>
        <dbReference type="SAM" id="MobiDB-lite"/>
    </source>
</evidence>
<name>A0AAU0K887_9ALPH</name>
<feature type="region of interest" description="Disordered" evidence="4">
    <location>
        <begin position="292"/>
        <end position="326"/>
    </location>
</feature>
<proteinExistence type="inferred from homology"/>
<feature type="compositionally biased region" description="Gly residues" evidence="4">
    <location>
        <begin position="292"/>
        <end position="307"/>
    </location>
</feature>
<dbReference type="Gene3D" id="1.10.150.560">
    <property type="match status" value="1"/>
</dbReference>
<keyword evidence="2" id="KW-0235">DNA replication</keyword>
<dbReference type="InterPro" id="IPR043031">
    <property type="entry name" value="Viral_ssDBP_head"/>
</dbReference>
<accession>A0AAU0K887</accession>
<dbReference type="SUPFAM" id="SSF118208">
    <property type="entry name" value="Viral ssDNA binding protein"/>
    <property type="match status" value="1"/>
</dbReference>
<evidence type="ECO:0000256" key="3">
    <source>
        <dbReference type="ARBA" id="ARBA00023125"/>
    </source>
</evidence>
<dbReference type="Gene3D" id="1.20.190.40">
    <property type="entry name" value="Viral ssDNA binding protein, head domain"/>
    <property type="match status" value="2"/>
</dbReference>
<dbReference type="EMBL" id="OR540300">
    <property type="protein sequence ID" value="WOL23308.1"/>
    <property type="molecule type" value="Genomic_DNA"/>
</dbReference>
<protein>
    <submittedName>
        <fullName evidence="5">SsDNA-binding protein</fullName>
    </submittedName>
</protein>
<dbReference type="InterPro" id="IPR000635">
    <property type="entry name" value="Viral_ssDNA-bd"/>
</dbReference>
<dbReference type="HAMAP" id="MF_04007">
    <property type="entry name" value="HSV_DNBI"/>
    <property type="match status" value="1"/>
</dbReference>